<evidence type="ECO:0000313" key="1">
    <source>
        <dbReference type="EMBL" id="ALA58271.1"/>
    </source>
</evidence>
<dbReference type="AlphaFoldDB" id="A0A0K2GBC8"/>
<dbReference type="OrthoDB" id="9790929at2"/>
<accession>A0A0K2GBC8</accession>
<dbReference type="KEGG" id="nmv:NITMOv2_1851"/>
<dbReference type="Gene3D" id="1.20.120.160">
    <property type="entry name" value="HPT domain"/>
    <property type="match status" value="1"/>
</dbReference>
<dbReference type="EMBL" id="CP011801">
    <property type="protein sequence ID" value="ALA58271.1"/>
    <property type="molecule type" value="Genomic_DNA"/>
</dbReference>
<protein>
    <recommendedName>
        <fullName evidence="3">HPt domain-containing protein</fullName>
    </recommendedName>
</protein>
<dbReference type="GO" id="GO:0000160">
    <property type="term" value="P:phosphorelay signal transduction system"/>
    <property type="evidence" value="ECO:0007669"/>
    <property type="project" value="InterPro"/>
</dbReference>
<gene>
    <name evidence="1" type="ORF">NITMOv2_1851</name>
</gene>
<evidence type="ECO:0008006" key="3">
    <source>
        <dbReference type="Google" id="ProtNLM"/>
    </source>
</evidence>
<dbReference type="Proteomes" id="UP000069205">
    <property type="component" value="Chromosome"/>
</dbReference>
<keyword evidence="2" id="KW-1185">Reference proteome</keyword>
<dbReference type="PATRIC" id="fig|42253.5.peg.1821"/>
<sequence>MAVEAEDDFQKELIELFVQEAHEWLQQIHVALDELQQGPASDRHLKLAQTIKAGITNLGGSAATIGLDEVERASFAALPFVEAVQNPAAAISANDFLILCKQLGHIHQALTRATGVTFEADQAAACESLPVTIPAGELLAGLQEMERRLAGSSAPSRNLVQTMISQIQGLLNNGVAQCDVNSMRDFLGRSAEADDAFLSAVQQQVPRVSDGIAQLKMETDLPARAPERMQALQELVASLWTSAQQVNASQAMTFFMGLHGFLAVVSQQRVAIAARRYEAVESRLKAVMPAVQSWVEAGRVERAAVGELLPAQA</sequence>
<dbReference type="STRING" id="42253.NITMOv2_1851"/>
<name>A0A0K2GBC8_NITMO</name>
<reference evidence="1 2" key="1">
    <citation type="journal article" date="2015" name="Proc. Natl. Acad. Sci. U.S.A.">
        <title>Expanded metabolic versatility of ubiquitous nitrite-oxidizing bacteria from the genus Nitrospira.</title>
        <authorList>
            <person name="Koch H."/>
            <person name="Lucker S."/>
            <person name="Albertsen M."/>
            <person name="Kitzinger K."/>
            <person name="Herbold C."/>
            <person name="Spieck E."/>
            <person name="Nielsen P.H."/>
            <person name="Wagner M."/>
            <person name="Daims H."/>
        </authorList>
    </citation>
    <scope>NUCLEOTIDE SEQUENCE [LARGE SCALE GENOMIC DNA]</scope>
    <source>
        <strain evidence="1 2">NSP M-1</strain>
    </source>
</reference>
<dbReference type="SUPFAM" id="SSF47226">
    <property type="entry name" value="Histidine-containing phosphotransfer domain, HPT domain"/>
    <property type="match status" value="1"/>
</dbReference>
<proteinExistence type="predicted"/>
<dbReference type="RefSeq" id="WP_053379463.1">
    <property type="nucleotide sequence ID" value="NZ_CP011801.1"/>
</dbReference>
<evidence type="ECO:0000313" key="2">
    <source>
        <dbReference type="Proteomes" id="UP000069205"/>
    </source>
</evidence>
<organism evidence="1 2">
    <name type="scientific">Nitrospira moscoviensis</name>
    <dbReference type="NCBI Taxonomy" id="42253"/>
    <lineage>
        <taxon>Bacteria</taxon>
        <taxon>Pseudomonadati</taxon>
        <taxon>Nitrospirota</taxon>
        <taxon>Nitrospiria</taxon>
        <taxon>Nitrospirales</taxon>
        <taxon>Nitrospiraceae</taxon>
        <taxon>Nitrospira</taxon>
    </lineage>
</organism>
<dbReference type="InterPro" id="IPR036641">
    <property type="entry name" value="HPT_dom_sf"/>
</dbReference>